<comment type="caution">
    <text evidence="1">The sequence shown here is derived from an EMBL/GenBank/DDBJ whole genome shotgun (WGS) entry which is preliminary data.</text>
</comment>
<keyword evidence="2" id="KW-1185">Reference proteome</keyword>
<gene>
    <name evidence="1" type="ORF">FB561_5356</name>
</gene>
<dbReference type="Proteomes" id="UP000318380">
    <property type="component" value="Unassembled WGS sequence"/>
</dbReference>
<reference evidence="1 2" key="1">
    <citation type="submission" date="2019-06" db="EMBL/GenBank/DDBJ databases">
        <title>Sequencing the genomes of 1000 actinobacteria strains.</title>
        <authorList>
            <person name="Klenk H.-P."/>
        </authorList>
    </citation>
    <scope>NUCLEOTIDE SEQUENCE [LARGE SCALE GENOMIC DNA]</scope>
    <source>
        <strain evidence="1 2">DSM 24683</strain>
    </source>
</reference>
<proteinExistence type="predicted"/>
<evidence type="ECO:0000313" key="2">
    <source>
        <dbReference type="Proteomes" id="UP000318380"/>
    </source>
</evidence>
<accession>A0A561BZ91</accession>
<dbReference type="EMBL" id="VIVK01000001">
    <property type="protein sequence ID" value="TWD84181.1"/>
    <property type="molecule type" value="Genomic_DNA"/>
</dbReference>
<dbReference type="RefSeq" id="WP_145811254.1">
    <property type="nucleotide sequence ID" value="NZ_VIVK01000001.1"/>
</dbReference>
<protein>
    <submittedName>
        <fullName evidence="1">Uncharacterized protein</fullName>
    </submittedName>
</protein>
<organism evidence="1 2">
    <name type="scientific">Kribbella amoyensis</name>
    <dbReference type="NCBI Taxonomy" id="996641"/>
    <lineage>
        <taxon>Bacteria</taxon>
        <taxon>Bacillati</taxon>
        <taxon>Actinomycetota</taxon>
        <taxon>Actinomycetes</taxon>
        <taxon>Propionibacteriales</taxon>
        <taxon>Kribbellaceae</taxon>
        <taxon>Kribbella</taxon>
    </lineage>
</organism>
<name>A0A561BZ91_9ACTN</name>
<dbReference type="OrthoDB" id="4808153at2"/>
<sequence length="233" mass="25228">MEWLVFALTGGGTALAGRYLWDLRAARRRAARELEQTRLLADDDVTHLGEELGRLDAALSGRPLDTEAHADYQAALDSYESARRAVTRLESADAIASVADTLTDGRFALACVRARVAGEPLPERRVPCFFNPQHGPSAVDVVWTPPTGGTRRVAACAQDAARLRAGEDPVVRPVQYVRTVPTWEAGALIEPYSASYFASSSARAAVMGLSMDLRGEGGGRWGSPWRRRGHPSD</sequence>
<evidence type="ECO:0000313" key="1">
    <source>
        <dbReference type="EMBL" id="TWD84181.1"/>
    </source>
</evidence>
<dbReference type="AlphaFoldDB" id="A0A561BZ91"/>